<dbReference type="Gene3D" id="3.40.50.720">
    <property type="entry name" value="NAD(P)-binding Rossmann-like Domain"/>
    <property type="match status" value="1"/>
</dbReference>
<dbReference type="EC" id="1.1.1.18" evidence="4"/>
<dbReference type="SUPFAM" id="SSF51735">
    <property type="entry name" value="NAD(P)-binding Rossmann-fold domains"/>
    <property type="match status" value="1"/>
</dbReference>
<gene>
    <name evidence="4" type="ORF">AVDCRST_MAG73-2181</name>
</gene>
<dbReference type="InterPro" id="IPR036291">
    <property type="entry name" value="NAD(P)-bd_dom_sf"/>
</dbReference>
<name>A0A6J4U8W2_9BACT</name>
<protein>
    <submittedName>
        <fullName evidence="4">Myo-inositol 2-dehydrogenase 1</fullName>
        <ecNumber evidence="4">1.1.1.18</ecNumber>
    </submittedName>
</protein>
<feature type="domain" description="Gfo/Idh/MocA-like oxidoreductase N-terminal" evidence="2">
    <location>
        <begin position="4"/>
        <end position="125"/>
    </location>
</feature>
<dbReference type="InterPro" id="IPR055170">
    <property type="entry name" value="GFO_IDH_MocA-like_dom"/>
</dbReference>
<proteinExistence type="predicted"/>
<dbReference type="GO" id="GO:0050112">
    <property type="term" value="F:inositol 2-dehydrogenase (NAD+) activity"/>
    <property type="evidence" value="ECO:0007669"/>
    <property type="project" value="UniProtKB-EC"/>
</dbReference>
<dbReference type="AlphaFoldDB" id="A0A6J4U8W2"/>
<dbReference type="EMBL" id="CADCWE010000136">
    <property type="protein sequence ID" value="CAA9543492.1"/>
    <property type="molecule type" value="Genomic_DNA"/>
</dbReference>
<accession>A0A6J4U8W2</accession>
<organism evidence="4">
    <name type="scientific">uncultured Thermomicrobiales bacterium</name>
    <dbReference type="NCBI Taxonomy" id="1645740"/>
    <lineage>
        <taxon>Bacteria</taxon>
        <taxon>Pseudomonadati</taxon>
        <taxon>Thermomicrobiota</taxon>
        <taxon>Thermomicrobia</taxon>
        <taxon>Thermomicrobiales</taxon>
        <taxon>environmental samples</taxon>
    </lineage>
</organism>
<evidence type="ECO:0000313" key="4">
    <source>
        <dbReference type="EMBL" id="CAA9543492.1"/>
    </source>
</evidence>
<dbReference type="Gene3D" id="3.30.360.10">
    <property type="entry name" value="Dihydrodipicolinate Reductase, domain 2"/>
    <property type="match status" value="1"/>
</dbReference>
<evidence type="ECO:0000259" key="3">
    <source>
        <dbReference type="Pfam" id="PF22725"/>
    </source>
</evidence>
<dbReference type="InterPro" id="IPR050463">
    <property type="entry name" value="Gfo/Idh/MocA_oxidrdct_glycsds"/>
</dbReference>
<dbReference type="GO" id="GO:0000166">
    <property type="term" value="F:nucleotide binding"/>
    <property type="evidence" value="ECO:0007669"/>
    <property type="project" value="InterPro"/>
</dbReference>
<evidence type="ECO:0000259" key="2">
    <source>
        <dbReference type="Pfam" id="PF01408"/>
    </source>
</evidence>
<dbReference type="SUPFAM" id="SSF55347">
    <property type="entry name" value="Glyceraldehyde-3-phosphate dehydrogenase-like, C-terminal domain"/>
    <property type="match status" value="1"/>
</dbReference>
<dbReference type="Pfam" id="PF01408">
    <property type="entry name" value="GFO_IDH_MocA"/>
    <property type="match status" value="1"/>
</dbReference>
<dbReference type="PANTHER" id="PTHR43818:SF11">
    <property type="entry name" value="BCDNA.GH03377"/>
    <property type="match status" value="1"/>
</dbReference>
<feature type="domain" description="GFO/IDH/MocA-like oxidoreductase" evidence="3">
    <location>
        <begin position="136"/>
        <end position="269"/>
    </location>
</feature>
<evidence type="ECO:0000256" key="1">
    <source>
        <dbReference type="ARBA" id="ARBA00023002"/>
    </source>
</evidence>
<dbReference type="InterPro" id="IPR000683">
    <property type="entry name" value="Gfo/Idh/MocA-like_OxRdtase_N"/>
</dbReference>
<dbReference type="PANTHER" id="PTHR43818">
    <property type="entry name" value="BCDNA.GH03377"/>
    <property type="match status" value="1"/>
</dbReference>
<sequence>MDTLKVGIVGAGGIAAQHGIAWNTNAPRGEIVAVADISEPRAHAFADRFTGGKAKTYDGIESLLEDPAVGAVDICLPHHLHTPAILAAAKAGKAILCEKPLCTSLEDAATLDAALKASGARFVMAHNQLFQPSLVEARRLLAAGALGRPYFYRSVEAFQNRGALAATPSTLPPGESPWAWRNDPARMGGGEVLDTGWHATYRMLALANDRPVEVQAMTERFFLPDVAAEDTGVLLVRFASGAIGELVSSWAFAAVGNRHFEVMGEHGSLAGGGAELLHQLHAWPDPVARPFAPVHSFTAEVTHFLDVVQNDAPSLAPFETGARVLQLTLAAYRSVAEKRTMILPENPLEAGHPAA</sequence>
<keyword evidence="1 4" id="KW-0560">Oxidoreductase</keyword>
<reference evidence="4" key="1">
    <citation type="submission" date="2020-02" db="EMBL/GenBank/DDBJ databases">
        <authorList>
            <person name="Meier V. D."/>
        </authorList>
    </citation>
    <scope>NUCLEOTIDE SEQUENCE</scope>
    <source>
        <strain evidence="4">AVDCRST_MAG73</strain>
    </source>
</reference>
<dbReference type="Pfam" id="PF22725">
    <property type="entry name" value="GFO_IDH_MocA_C3"/>
    <property type="match status" value="1"/>
</dbReference>